<dbReference type="OrthoDB" id="4035847at2759"/>
<dbReference type="GO" id="GO:0072666">
    <property type="term" value="P:establishment of protein localization to vacuole"/>
    <property type="evidence" value="ECO:0007669"/>
    <property type="project" value="UniProtKB-ARBA"/>
</dbReference>
<accession>A0A4C2E0D9</accession>
<evidence type="ECO:0000256" key="2">
    <source>
        <dbReference type="ARBA" id="ARBA00007617"/>
    </source>
</evidence>
<dbReference type="InterPro" id="IPR009851">
    <property type="entry name" value="Mod_r"/>
</dbReference>
<dbReference type="InterPro" id="IPR037202">
    <property type="entry name" value="ESCRT_assembly_dom"/>
</dbReference>
<evidence type="ECO:0000256" key="6">
    <source>
        <dbReference type="PROSITE-ProRule" id="PRU00646"/>
    </source>
</evidence>
<dbReference type="Pfam" id="PF07200">
    <property type="entry name" value="Mod_r"/>
    <property type="match status" value="1"/>
</dbReference>
<dbReference type="PROSITE" id="PS51314">
    <property type="entry name" value="VPS37_C"/>
    <property type="match status" value="1"/>
</dbReference>
<evidence type="ECO:0000256" key="5">
    <source>
        <dbReference type="ARBA" id="ARBA00022927"/>
    </source>
</evidence>
<proteinExistence type="inferred from homology"/>
<evidence type="ECO:0000313" key="10">
    <source>
        <dbReference type="Proteomes" id="UP000301737"/>
    </source>
</evidence>
<sequence>MDTKPSVNTPLPQNIELLSSREILELLKEHRNQLLSYVTKFHPQDELQQEVNELRSQLKLLESKFKELEYERSNTQKQLEECRIMEAQYVKLWQDLHQRIMKKYHDDTLKKQLQIQMRQLDDSSGQLEVDAGRYEDLDECLSNYINARTQYHLKREKLATWIQQGELKM</sequence>
<dbReference type="GO" id="GO:0006886">
    <property type="term" value="P:intracellular protein transport"/>
    <property type="evidence" value="ECO:0007669"/>
    <property type="project" value="UniProtKB-ARBA"/>
</dbReference>
<comment type="caution">
    <text evidence="9">The sequence shown here is derived from an EMBL/GenBank/DDBJ whole genome shotgun (WGS) entry which is preliminary data.</text>
</comment>
<evidence type="ECO:0000256" key="1">
    <source>
        <dbReference type="ARBA" id="ARBA00004177"/>
    </source>
</evidence>
<reference evidence="9 10" key="1">
    <citation type="submission" date="2019-01" db="EMBL/GenBank/DDBJ databases">
        <title>Draft Genome Sequencing of Zygosaccharomyces mellis Ca-7.</title>
        <authorList>
            <person name="Shiwa Y."/>
            <person name="Kanesaki Y."/>
            <person name="Ishige T."/>
            <person name="Mura K."/>
            <person name="Hori T."/>
            <person name="Tamura T."/>
        </authorList>
    </citation>
    <scope>NUCLEOTIDE SEQUENCE [LARGE SCALE GENOMIC DNA]</scope>
    <source>
        <strain evidence="9 10">Ca-7</strain>
    </source>
</reference>
<dbReference type="AlphaFoldDB" id="A0A4C2E0D9"/>
<dbReference type="InterPro" id="IPR029012">
    <property type="entry name" value="Helix_hairpin_bin_sf"/>
</dbReference>
<comment type="similarity">
    <text evidence="2">Belongs to the VPS37 family.</text>
</comment>
<comment type="subcellular location">
    <subcellularLocation>
        <location evidence="1">Endosome</location>
    </subcellularLocation>
</comment>
<keyword evidence="7" id="KW-0175">Coiled coil</keyword>
<evidence type="ECO:0000256" key="7">
    <source>
        <dbReference type="SAM" id="Coils"/>
    </source>
</evidence>
<evidence type="ECO:0000313" key="9">
    <source>
        <dbReference type="EMBL" id="GCE97597.1"/>
    </source>
</evidence>
<gene>
    <name evidence="9" type="ORF">ZYGM_003999</name>
</gene>
<dbReference type="Gene3D" id="1.10.287.660">
    <property type="entry name" value="Helix hairpin bin"/>
    <property type="match status" value="1"/>
</dbReference>
<name>A0A4C2E0D9_9SACH</name>
<keyword evidence="10" id="KW-1185">Reference proteome</keyword>
<keyword evidence="3 6" id="KW-0813">Transport</keyword>
<dbReference type="SUPFAM" id="SSF140111">
    <property type="entry name" value="Endosomal sorting complex assembly domain"/>
    <property type="match status" value="1"/>
</dbReference>
<dbReference type="GO" id="GO:0000813">
    <property type="term" value="C:ESCRT I complex"/>
    <property type="evidence" value="ECO:0007669"/>
    <property type="project" value="UniProtKB-ARBA"/>
</dbReference>
<evidence type="ECO:0000256" key="4">
    <source>
        <dbReference type="ARBA" id="ARBA00022753"/>
    </source>
</evidence>
<dbReference type="Proteomes" id="UP000301737">
    <property type="component" value="Unassembled WGS sequence"/>
</dbReference>
<evidence type="ECO:0000256" key="3">
    <source>
        <dbReference type="ARBA" id="ARBA00022448"/>
    </source>
</evidence>
<dbReference type="EMBL" id="BIMX01000002">
    <property type="protein sequence ID" value="GCE97597.1"/>
    <property type="molecule type" value="Genomic_DNA"/>
</dbReference>
<keyword evidence="4" id="KW-0967">Endosome</keyword>
<evidence type="ECO:0000259" key="8">
    <source>
        <dbReference type="PROSITE" id="PS51314"/>
    </source>
</evidence>
<keyword evidence="5 6" id="KW-0653">Protein transport</keyword>
<organism evidence="9 10">
    <name type="scientific">Zygosaccharomyces mellis</name>
    <dbReference type="NCBI Taxonomy" id="42258"/>
    <lineage>
        <taxon>Eukaryota</taxon>
        <taxon>Fungi</taxon>
        <taxon>Dikarya</taxon>
        <taxon>Ascomycota</taxon>
        <taxon>Saccharomycotina</taxon>
        <taxon>Saccharomycetes</taxon>
        <taxon>Saccharomycetales</taxon>
        <taxon>Saccharomycetaceae</taxon>
        <taxon>Zygosaccharomyces</taxon>
    </lineage>
</organism>
<feature type="coiled-coil region" evidence="7">
    <location>
        <begin position="44"/>
        <end position="78"/>
    </location>
</feature>
<protein>
    <recommendedName>
        <fullName evidence="8">VPS37 C-terminal domain-containing protein</fullName>
    </recommendedName>
</protein>
<dbReference type="GO" id="GO:0043162">
    <property type="term" value="P:ubiquitin-dependent protein catabolic process via the multivesicular body sorting pathway"/>
    <property type="evidence" value="ECO:0007669"/>
    <property type="project" value="UniProtKB-ARBA"/>
</dbReference>
<feature type="domain" description="VPS37 C-terminal" evidence="8">
    <location>
        <begin position="87"/>
        <end position="169"/>
    </location>
</feature>